<feature type="domain" description="Calcineurin-like phosphoesterase" evidence="2">
    <location>
        <begin position="5"/>
        <end position="191"/>
    </location>
</feature>
<sequence>MLKRVAAIYDIHGNLAALDAVLADIEKCRIDAIIVGGDLAWGPQPAMVMSRLMSLKGNVHFIKGNADGEVAERYGIGQGLDEETAEINEWCSDQLTATQKAFLRNLQEKMSVEIDGLGEVLFVHGSPRSDEEGIRNSTTDAAIKSMIDSVKQKTIVCGHTHVQFDRSVFDKRIINAGSVGLQINAKGACWVLLGPDVVFRETEYDFHYAADQIRQSGVPMANDFAEHILNPPKEGP</sequence>
<dbReference type="InterPro" id="IPR050126">
    <property type="entry name" value="Ap4A_hydrolase"/>
</dbReference>
<reference evidence="3 4" key="1">
    <citation type="submission" date="2023-06" db="EMBL/GenBank/DDBJ databases">
        <title>Novel species in genus Planococcus.</title>
        <authorList>
            <person name="Ning S."/>
        </authorList>
    </citation>
    <scope>NUCLEOTIDE SEQUENCE [LARGE SCALE GENOMIC DNA]</scope>
    <source>
        <strain evidence="3 4">N028</strain>
    </source>
</reference>
<organism evidence="3 4">
    <name type="scientific">Planococcus shixiaomingii</name>
    <dbReference type="NCBI Taxonomy" id="3058393"/>
    <lineage>
        <taxon>Bacteria</taxon>
        <taxon>Bacillati</taxon>
        <taxon>Bacillota</taxon>
        <taxon>Bacilli</taxon>
        <taxon>Bacillales</taxon>
        <taxon>Caryophanaceae</taxon>
        <taxon>Planococcus</taxon>
    </lineage>
</organism>
<proteinExistence type="inferred from homology"/>
<dbReference type="CDD" id="cd00838">
    <property type="entry name" value="MPP_superfamily"/>
    <property type="match status" value="1"/>
</dbReference>
<keyword evidence="4" id="KW-1185">Reference proteome</keyword>
<evidence type="ECO:0000313" key="3">
    <source>
        <dbReference type="EMBL" id="MDN7240712.1"/>
    </source>
</evidence>
<comment type="similarity">
    <text evidence="1">Belongs to the metallophosphoesterase superfamily. YfcE family.</text>
</comment>
<dbReference type="EMBL" id="JAUJWV010000001">
    <property type="protein sequence ID" value="MDN7240712.1"/>
    <property type="molecule type" value="Genomic_DNA"/>
</dbReference>
<dbReference type="PANTHER" id="PTHR42850">
    <property type="entry name" value="METALLOPHOSPHOESTERASE"/>
    <property type="match status" value="1"/>
</dbReference>
<evidence type="ECO:0000256" key="1">
    <source>
        <dbReference type="ARBA" id="ARBA00008950"/>
    </source>
</evidence>
<dbReference type="SUPFAM" id="SSF56300">
    <property type="entry name" value="Metallo-dependent phosphatases"/>
    <property type="match status" value="1"/>
</dbReference>
<name>A0ABT8MZ27_9BACL</name>
<dbReference type="InterPro" id="IPR024654">
    <property type="entry name" value="Calcineurin-like_PHP_lpxH"/>
</dbReference>
<dbReference type="PIRSF" id="PIRSF000883">
    <property type="entry name" value="Pesterase_MJ0912"/>
    <property type="match status" value="1"/>
</dbReference>
<dbReference type="Pfam" id="PF12850">
    <property type="entry name" value="Metallophos_2"/>
    <property type="match status" value="1"/>
</dbReference>
<comment type="caution">
    <text evidence="3">The sequence shown here is derived from an EMBL/GenBank/DDBJ whole genome shotgun (WGS) entry which is preliminary data.</text>
</comment>
<dbReference type="Proteomes" id="UP001172055">
    <property type="component" value="Unassembled WGS sequence"/>
</dbReference>
<accession>A0ABT8MZ27</accession>
<dbReference type="InterPro" id="IPR011152">
    <property type="entry name" value="Pesterase_MJ0912"/>
</dbReference>
<dbReference type="Gene3D" id="3.60.21.10">
    <property type="match status" value="1"/>
</dbReference>
<gene>
    <name evidence="3" type="ORF">QWY14_02875</name>
</gene>
<dbReference type="PANTHER" id="PTHR42850:SF2">
    <property type="entry name" value="BLL5683 PROTEIN"/>
    <property type="match status" value="1"/>
</dbReference>
<evidence type="ECO:0000259" key="2">
    <source>
        <dbReference type="Pfam" id="PF12850"/>
    </source>
</evidence>
<dbReference type="RefSeq" id="WP_301722616.1">
    <property type="nucleotide sequence ID" value="NZ_JAUJWV010000001.1"/>
</dbReference>
<evidence type="ECO:0000313" key="4">
    <source>
        <dbReference type="Proteomes" id="UP001172055"/>
    </source>
</evidence>
<dbReference type="InterPro" id="IPR029052">
    <property type="entry name" value="Metallo-depent_PP-like"/>
</dbReference>
<protein>
    <submittedName>
        <fullName evidence="3">Metallophosphoesterase family protein</fullName>
    </submittedName>
</protein>